<dbReference type="RefSeq" id="WP_349804763.1">
    <property type="nucleotide sequence ID" value="NZ_JBEGDP010000011.1"/>
</dbReference>
<evidence type="ECO:0008006" key="4">
    <source>
        <dbReference type="Google" id="ProtNLM"/>
    </source>
</evidence>
<dbReference type="EMBL" id="JBEGDP010000011">
    <property type="protein sequence ID" value="MEQ7847910.1"/>
    <property type="molecule type" value="Genomic_DNA"/>
</dbReference>
<evidence type="ECO:0000256" key="1">
    <source>
        <dbReference type="SAM" id="MobiDB-lite"/>
    </source>
</evidence>
<feature type="region of interest" description="Disordered" evidence="1">
    <location>
        <begin position="1"/>
        <end position="47"/>
    </location>
</feature>
<keyword evidence="3" id="KW-1185">Reference proteome</keyword>
<proteinExistence type="predicted"/>
<accession>A0ABV1NZL3</accession>
<evidence type="ECO:0000313" key="3">
    <source>
        <dbReference type="Proteomes" id="UP001482520"/>
    </source>
</evidence>
<sequence length="275" mass="28281">MTPRPAGPRRTSRARRRGEGSAGRGPGPVAAVRGSGPVRTGPDGASRRGWSAAIATLTLTVSLAACGGGVGPADRSDDERPTAEATTPRALAAAVIDHVGRPASAAAPLFRRDGVPSGALGVEVACPDDRGISTHVRVVVSRRTAAFERFTCNSRATRFATGCEESSPGGVRTALSWEAGYPEEDPGYLSVAGLHDGWTVTISSHGPFFEEELGDERALADGLVDLAADPAVGFRTSASYVEAGAAIGDDVWLDYYGQGNGYPPPPELEDPGATG</sequence>
<gene>
    <name evidence="2" type="ORF">V6R90_11535</name>
</gene>
<dbReference type="Proteomes" id="UP001482520">
    <property type="component" value="Unassembled WGS sequence"/>
</dbReference>
<protein>
    <recommendedName>
        <fullName evidence="4">Lipoprotein</fullName>
    </recommendedName>
</protein>
<reference evidence="2 3" key="1">
    <citation type="submission" date="2024-02" db="EMBL/GenBank/DDBJ databases">
        <title>Full genome sequence of Nocardioides kribbensis.</title>
        <authorList>
            <person name="Poletto B.L."/>
            <person name="Silva G."/>
            <person name="Galante D."/>
            <person name="Campos K.R."/>
            <person name="Santos M.B.N."/>
            <person name="Sacchi C.T."/>
        </authorList>
    </citation>
    <scope>NUCLEOTIDE SEQUENCE [LARGE SCALE GENOMIC DNA]</scope>
    <source>
        <strain evidence="2 3">O4R</strain>
    </source>
</reference>
<name>A0ABV1NZL3_9ACTN</name>
<organism evidence="2 3">
    <name type="scientific">Nocardioides kribbensis</name>
    <dbReference type="NCBI Taxonomy" id="305517"/>
    <lineage>
        <taxon>Bacteria</taxon>
        <taxon>Bacillati</taxon>
        <taxon>Actinomycetota</taxon>
        <taxon>Actinomycetes</taxon>
        <taxon>Propionibacteriales</taxon>
        <taxon>Nocardioidaceae</taxon>
        <taxon>Nocardioides</taxon>
    </lineage>
</organism>
<evidence type="ECO:0000313" key="2">
    <source>
        <dbReference type="EMBL" id="MEQ7847910.1"/>
    </source>
</evidence>
<comment type="caution">
    <text evidence="2">The sequence shown here is derived from an EMBL/GenBank/DDBJ whole genome shotgun (WGS) entry which is preliminary data.</text>
</comment>